<dbReference type="KEGG" id="abri:DFR85_05340"/>
<gene>
    <name evidence="2" type="ORF">DFR85_05340</name>
</gene>
<feature type="transmembrane region" description="Helical" evidence="1">
    <location>
        <begin position="7"/>
        <end position="30"/>
    </location>
</feature>
<evidence type="ECO:0000313" key="2">
    <source>
        <dbReference type="EMBL" id="AWR94103.1"/>
    </source>
</evidence>
<dbReference type="AlphaFoldDB" id="A0A2U9IDI9"/>
<name>A0A2U9IDI9_9CREN</name>
<proteinExistence type="predicted"/>
<evidence type="ECO:0000256" key="1">
    <source>
        <dbReference type="SAM" id="Phobius"/>
    </source>
</evidence>
<accession>A0A2U9IDI9</accession>
<dbReference type="Proteomes" id="UP000248044">
    <property type="component" value="Chromosome"/>
</dbReference>
<sequence>MNVVSEIISYASGLSSAISTAALIATIYYYRKQTQLQQTQIVELKKQSSIQECLQMRDSTIRLHEVLTPLMLEEINNIINFREKINETCKDPIKCIVYIHNLFANSIENPEESETINFLEENVSKLIRDLNSLKIEDPRFERYENYIESIINSICNSYSLTEVKKENCQVLDEIHFLQKHYGNIRDSELYNYIDLPISQDIKGSKLEENSTRIELKNLFKIDNWDEISDILDKFDFLIDSKCGNSECSEKFPIKEIFDGKINPLKDMLNNPEEFCKLNEINLCCKEFEPILRKLSSAIYDEEKSKILYSFIYLN</sequence>
<keyword evidence="3" id="KW-1185">Reference proteome</keyword>
<keyword evidence="1" id="KW-0812">Transmembrane</keyword>
<organism evidence="2 3">
    <name type="scientific">Acidianus brierleyi</name>
    <dbReference type="NCBI Taxonomy" id="41673"/>
    <lineage>
        <taxon>Archaea</taxon>
        <taxon>Thermoproteota</taxon>
        <taxon>Thermoprotei</taxon>
        <taxon>Sulfolobales</taxon>
        <taxon>Sulfolobaceae</taxon>
        <taxon>Acidianus</taxon>
    </lineage>
</organism>
<dbReference type="EMBL" id="CP029289">
    <property type="protein sequence ID" value="AWR94103.1"/>
    <property type="molecule type" value="Genomic_DNA"/>
</dbReference>
<evidence type="ECO:0000313" key="3">
    <source>
        <dbReference type="Proteomes" id="UP000248044"/>
    </source>
</evidence>
<protein>
    <submittedName>
        <fullName evidence="2">Uncharacterized protein</fullName>
    </submittedName>
</protein>
<reference evidence="2 3" key="1">
    <citation type="submission" date="2018-05" db="EMBL/GenBank/DDBJ databases">
        <title>Complete Genome Sequences of Extremely Thermoacidophilic, Metal-Mobilizing Type-Strain Members of the Archaeal Family Sulfolobaceae: Acidianus brierleyi DSM-1651T, Acidianus sulfidivorans DSM-18786T, Metallosphaera hakonensis DSM-7519T, and Metallosphaera prunae DSM-10039T.</title>
        <authorList>
            <person name="Counts J.A."/>
            <person name="Kelly R.M."/>
        </authorList>
    </citation>
    <scope>NUCLEOTIDE SEQUENCE [LARGE SCALE GENOMIC DNA]</scope>
    <source>
        <strain evidence="2 3">DSM 1651</strain>
    </source>
</reference>
<keyword evidence="1" id="KW-0472">Membrane</keyword>
<keyword evidence="1" id="KW-1133">Transmembrane helix</keyword>